<protein>
    <recommendedName>
        <fullName evidence="2">Glycosyltransferase subfamily 4-like N-terminal domain-containing protein</fullName>
    </recommendedName>
</protein>
<name>A0A2R6A9R9_9ARCH</name>
<dbReference type="InterPro" id="IPR028098">
    <property type="entry name" value="Glyco_trans_4-like_N"/>
</dbReference>
<dbReference type="Proteomes" id="UP000240569">
    <property type="component" value="Unassembled WGS sequence"/>
</dbReference>
<evidence type="ECO:0000256" key="1">
    <source>
        <dbReference type="ARBA" id="ARBA00022679"/>
    </source>
</evidence>
<dbReference type="Pfam" id="PF13692">
    <property type="entry name" value="Glyco_trans_1_4"/>
    <property type="match status" value="1"/>
</dbReference>
<dbReference type="Pfam" id="PF13439">
    <property type="entry name" value="Glyco_transf_4"/>
    <property type="match status" value="1"/>
</dbReference>
<dbReference type="AlphaFoldDB" id="A0A2R6A9R9"/>
<dbReference type="PANTHER" id="PTHR46401:SF2">
    <property type="entry name" value="GLYCOSYLTRANSFERASE WBBK-RELATED"/>
    <property type="match status" value="1"/>
</dbReference>
<gene>
    <name evidence="3" type="ORF">B9Q02_10840</name>
</gene>
<evidence type="ECO:0000259" key="2">
    <source>
        <dbReference type="Pfam" id="PF13439"/>
    </source>
</evidence>
<proteinExistence type="predicted"/>
<keyword evidence="1" id="KW-0808">Transferase</keyword>
<dbReference type="EMBL" id="NEXD01000113">
    <property type="protein sequence ID" value="PSN83172.1"/>
    <property type="molecule type" value="Genomic_DNA"/>
</dbReference>
<dbReference type="SUPFAM" id="SSF53756">
    <property type="entry name" value="UDP-Glycosyltransferase/glycogen phosphorylase"/>
    <property type="match status" value="1"/>
</dbReference>
<evidence type="ECO:0000313" key="4">
    <source>
        <dbReference type="Proteomes" id="UP000240569"/>
    </source>
</evidence>
<reference evidence="3 4" key="1">
    <citation type="submission" date="2017-04" db="EMBL/GenBank/DDBJ databases">
        <title>Novel microbial lineages endemic to geothermal iron-oxide mats fill important gaps in the evolutionary history of Archaea.</title>
        <authorList>
            <person name="Jay Z.J."/>
            <person name="Beam J.P."/>
            <person name="Dlakic M."/>
            <person name="Rusch D.B."/>
            <person name="Kozubal M.A."/>
            <person name="Inskeep W.P."/>
        </authorList>
    </citation>
    <scope>NUCLEOTIDE SEQUENCE [LARGE SCALE GENOMIC DNA]</scope>
    <source>
        <strain evidence="3">BE_D</strain>
    </source>
</reference>
<organism evidence="3 4">
    <name type="scientific">Candidatus Marsarchaeota G1 archaeon BE_D</name>
    <dbReference type="NCBI Taxonomy" id="1978156"/>
    <lineage>
        <taxon>Archaea</taxon>
        <taxon>Candidatus Marsarchaeota</taxon>
        <taxon>Candidatus Marsarchaeota group 1</taxon>
    </lineage>
</organism>
<evidence type="ECO:0000313" key="3">
    <source>
        <dbReference type="EMBL" id="PSN83172.1"/>
    </source>
</evidence>
<dbReference type="GO" id="GO:0016757">
    <property type="term" value="F:glycosyltransferase activity"/>
    <property type="evidence" value="ECO:0007669"/>
    <property type="project" value="TreeGrafter"/>
</dbReference>
<dbReference type="PANTHER" id="PTHR46401">
    <property type="entry name" value="GLYCOSYLTRANSFERASE WBBK-RELATED"/>
    <property type="match status" value="1"/>
</dbReference>
<dbReference type="Gene3D" id="3.40.50.2000">
    <property type="entry name" value="Glycogen Phosphorylase B"/>
    <property type="match status" value="2"/>
</dbReference>
<sequence>MEEFLQRVGLLCRKFRKEVGSQIEKERVGQSLSKVALLVPYSLSANHGNAVRVKNMIKLVNAYYNVVSFDLPWIRQKSVSIPFTIVLKAAFERLVRKRSILDLLLCEDSWKIKQFSSVSKVCDITQAENLWAIKPALESKHKEKPLIATLHDVYSDRMFELLTHFGVKENLKRDAVSRTLKLEMELISKVDTCVFVCREDLERYRELGVDPSKKFVIPNGVDTKKFRPLPKKEEYYKKYSLPKHKFLVLFSGSDMYQNREAVLNVLDVLSVPSLERCTPVFAGSISRFAQKMASAKRVNAINLGYVENLEEVYALCDVVFLPLNSGTGTKLKVLEALACGKTVIATKKAIRGFDVSHVCVVADTKEEQLKKIKELLTSDCFIPQENAREAALRYDWSVVMKEYEKVYLKSG</sequence>
<accession>A0A2R6A9R9</accession>
<dbReference type="CDD" id="cd03801">
    <property type="entry name" value="GT4_PimA-like"/>
    <property type="match status" value="1"/>
</dbReference>
<feature type="domain" description="Glycosyltransferase subfamily 4-like N-terminal" evidence="2">
    <location>
        <begin position="136"/>
        <end position="224"/>
    </location>
</feature>
<comment type="caution">
    <text evidence="3">The sequence shown here is derived from an EMBL/GenBank/DDBJ whole genome shotgun (WGS) entry which is preliminary data.</text>
</comment>